<feature type="transmembrane region" description="Helical" evidence="1">
    <location>
        <begin position="68"/>
        <end position="91"/>
    </location>
</feature>
<proteinExistence type="predicted"/>
<reference evidence="2" key="1">
    <citation type="submission" date="2021-01" db="EMBL/GenBank/DDBJ databases">
        <authorList>
            <person name="Corre E."/>
            <person name="Pelletier E."/>
            <person name="Niang G."/>
            <person name="Scheremetjew M."/>
            <person name="Finn R."/>
            <person name="Kale V."/>
            <person name="Holt S."/>
            <person name="Cochrane G."/>
            <person name="Meng A."/>
            <person name="Brown T."/>
            <person name="Cohen L."/>
        </authorList>
    </citation>
    <scope>NUCLEOTIDE SEQUENCE</scope>
    <source>
        <strain evidence="2">CCMP1510</strain>
    </source>
</reference>
<dbReference type="EMBL" id="HBIJ01015565">
    <property type="protein sequence ID" value="CAE0369629.1"/>
    <property type="molecule type" value="Transcribed_RNA"/>
</dbReference>
<accession>A0A7S3K1F7</accession>
<keyword evidence="1" id="KW-0812">Transmembrane</keyword>
<feature type="transmembrane region" description="Helical" evidence="1">
    <location>
        <begin position="554"/>
        <end position="573"/>
    </location>
</feature>
<organism evidence="2">
    <name type="scientific">Aureoumbra lagunensis</name>
    <dbReference type="NCBI Taxonomy" id="44058"/>
    <lineage>
        <taxon>Eukaryota</taxon>
        <taxon>Sar</taxon>
        <taxon>Stramenopiles</taxon>
        <taxon>Ochrophyta</taxon>
        <taxon>Pelagophyceae</taxon>
        <taxon>Pelagomonadales</taxon>
        <taxon>Aureoumbra</taxon>
    </lineage>
</organism>
<sequence>MLHLSALIDVWTVSTSILDIVTDVLVCKQFYENDYRIYFILSMTIFCAASAAYAFLFVATYVAENRGVLTRMVVFLAALPFSQLLPIFHWLESFHIETIDKMLWKTKILVPTVALAASSGCSKVEDQLWTMLQSAYTRHAGFMAEAIMEALPQAALQTYAAATGAATTIITVVSIILSALVIVSKGYILAYSIEPMVAVFNASCIAHDIFTIFANTSWLATRSDVDPIGKWLLFFLFWALVTLVIGLACAHLFIVCDDHLKQYRSQISRPQLSIAGSPVWFELYVVRGLALFCTYLPAMAIFVTARLVALPLFVFRSLDAKHALHYEFYAFIFRQWLTGPNFVLRLEALNEIISAAHRSAPALNRAIRANPDPLEHRAVRKRWINALATPKEWRAAIFRRQGAIRWQQHNHTADINFEQEERRLDIQATENEKFPKSNICRRLLHRFWHHVLSESDREVANDLWHNLLDRSDILSFYDRSSGDLGGAPANLSLLKYPFQTFLILLGSSSLILGLLIFLIFLPFAIAFHALGALYAPFRLFAILIYPNDQPKNVIGITLTVTMLIVSVPLLVLAPNVHRFRVSRDRLTSTRNLPEFIYDNKRIRGIVCRRYLAKRARHAIRENILNRLNGSSDVTDYILDSFLGGDHFFKYDFAGLALWQLYSFHKAHDDFLHKKIPIFHHQDQQKEKLAEDTVSMVSSSFID</sequence>
<feature type="transmembrane region" description="Helical" evidence="1">
    <location>
        <begin position="231"/>
        <end position="254"/>
    </location>
</feature>
<evidence type="ECO:0000256" key="1">
    <source>
        <dbReference type="SAM" id="Phobius"/>
    </source>
</evidence>
<feature type="transmembrane region" description="Helical" evidence="1">
    <location>
        <begin position="501"/>
        <end position="534"/>
    </location>
</feature>
<dbReference type="AlphaFoldDB" id="A0A7S3K1F7"/>
<name>A0A7S3K1F7_9STRA</name>
<feature type="transmembrane region" description="Helical" evidence="1">
    <location>
        <begin position="158"/>
        <end position="184"/>
    </location>
</feature>
<evidence type="ECO:0000313" key="2">
    <source>
        <dbReference type="EMBL" id="CAE0369629.1"/>
    </source>
</evidence>
<feature type="transmembrane region" description="Helical" evidence="1">
    <location>
        <begin position="38"/>
        <end position="62"/>
    </location>
</feature>
<protein>
    <submittedName>
        <fullName evidence="2">Uncharacterized protein</fullName>
    </submittedName>
</protein>
<keyword evidence="1" id="KW-1133">Transmembrane helix</keyword>
<feature type="transmembrane region" description="Helical" evidence="1">
    <location>
        <begin position="196"/>
        <end position="219"/>
    </location>
</feature>
<keyword evidence="1" id="KW-0472">Membrane</keyword>
<gene>
    <name evidence="2" type="ORF">ALAG00032_LOCUS10393</name>
</gene>
<feature type="transmembrane region" description="Helical" evidence="1">
    <location>
        <begin position="289"/>
        <end position="315"/>
    </location>
</feature>